<feature type="region of interest" description="Disordered" evidence="1">
    <location>
        <begin position="79"/>
        <end position="124"/>
    </location>
</feature>
<dbReference type="AlphaFoldDB" id="A0A1X6PAI2"/>
<accession>A0A1X6PAI2</accession>
<organism evidence="2 3">
    <name type="scientific">Porphyra umbilicalis</name>
    <name type="common">Purple laver</name>
    <name type="synonym">Red alga</name>
    <dbReference type="NCBI Taxonomy" id="2786"/>
    <lineage>
        <taxon>Eukaryota</taxon>
        <taxon>Rhodophyta</taxon>
        <taxon>Bangiophyceae</taxon>
        <taxon>Bangiales</taxon>
        <taxon>Bangiaceae</taxon>
        <taxon>Porphyra</taxon>
    </lineage>
</organism>
<feature type="compositionally biased region" description="Basic residues" evidence="1">
    <location>
        <begin position="1"/>
        <end position="33"/>
    </location>
</feature>
<dbReference type="Proteomes" id="UP000218209">
    <property type="component" value="Unassembled WGS sequence"/>
</dbReference>
<name>A0A1X6PAI2_PORUM</name>
<keyword evidence="3" id="KW-1185">Reference proteome</keyword>
<evidence type="ECO:0000313" key="3">
    <source>
        <dbReference type="Proteomes" id="UP000218209"/>
    </source>
</evidence>
<protein>
    <submittedName>
        <fullName evidence="2">Uncharacterized protein</fullName>
    </submittedName>
</protein>
<feature type="compositionally biased region" description="Basic residues" evidence="1">
    <location>
        <begin position="90"/>
        <end position="121"/>
    </location>
</feature>
<gene>
    <name evidence="2" type="ORF">BU14_0129s0008</name>
</gene>
<dbReference type="EMBL" id="KV918825">
    <property type="protein sequence ID" value="OSX77892.1"/>
    <property type="molecule type" value="Genomic_DNA"/>
</dbReference>
<reference evidence="2 3" key="1">
    <citation type="submission" date="2017-03" db="EMBL/GenBank/DDBJ databases">
        <title>WGS assembly of Porphyra umbilicalis.</title>
        <authorList>
            <person name="Brawley S.H."/>
            <person name="Blouin N.A."/>
            <person name="Ficko-Blean E."/>
            <person name="Wheeler G.L."/>
            <person name="Lohr M."/>
            <person name="Goodson H.V."/>
            <person name="Jenkins J.W."/>
            <person name="Blaby-Haas C.E."/>
            <person name="Helliwell K.E."/>
            <person name="Chan C."/>
            <person name="Marriage T."/>
            <person name="Bhattacharya D."/>
            <person name="Klein A.S."/>
            <person name="Badis Y."/>
            <person name="Brodie J."/>
            <person name="Cao Y."/>
            <person name="Collen J."/>
            <person name="Dittami S.M."/>
            <person name="Gachon C.M."/>
            <person name="Green B.R."/>
            <person name="Karpowicz S."/>
            <person name="Kim J.W."/>
            <person name="Kudahl U."/>
            <person name="Lin S."/>
            <person name="Michel G."/>
            <person name="Mittag M."/>
            <person name="Olson B.J."/>
            <person name="Pangilinan J."/>
            <person name="Peng Y."/>
            <person name="Qiu H."/>
            <person name="Shu S."/>
            <person name="Singer J.T."/>
            <person name="Smith A.G."/>
            <person name="Sprecher B.N."/>
            <person name="Wagner V."/>
            <person name="Wang W."/>
            <person name="Wang Z.-Y."/>
            <person name="Yan J."/>
            <person name="Yarish C."/>
            <person name="Zoeuner-Riek S."/>
            <person name="Zhuang Y."/>
            <person name="Zou Y."/>
            <person name="Lindquist E.A."/>
            <person name="Grimwood J."/>
            <person name="Barry K."/>
            <person name="Rokhsar D.S."/>
            <person name="Schmutz J."/>
            <person name="Stiller J.W."/>
            <person name="Grossman A.R."/>
            <person name="Prochnik S.E."/>
        </authorList>
    </citation>
    <scope>NUCLEOTIDE SEQUENCE [LARGE SCALE GENOMIC DNA]</scope>
    <source>
        <strain evidence="2">4086291</strain>
    </source>
</reference>
<evidence type="ECO:0000313" key="2">
    <source>
        <dbReference type="EMBL" id="OSX77892.1"/>
    </source>
</evidence>
<sequence length="194" mass="21455">MGGARRLGRPRRRRGARGSPRRCRLRRRNRRRVVGANGQHIAGGRQRRSRAAPGPQWRDCVGGATRIWRLRVCRRARRRAVGPGGTGGGRPRRGRGCRLMGRHHRLPGSGGRRRGHERRGARRCDGGDGRSHCARLRAELCPGVCARCRSGAGGRGAPCNGRVASRVRAPQYGACPVRDRGRCLRRGAGRLRHQ</sequence>
<proteinExistence type="predicted"/>
<feature type="region of interest" description="Disordered" evidence="1">
    <location>
        <begin position="1"/>
        <end position="57"/>
    </location>
</feature>
<evidence type="ECO:0000256" key="1">
    <source>
        <dbReference type="SAM" id="MobiDB-lite"/>
    </source>
</evidence>